<dbReference type="GeneID" id="38124091"/>
<evidence type="ECO:0000313" key="2">
    <source>
        <dbReference type="EMBL" id="RHZ43465.1"/>
    </source>
</evidence>
<dbReference type="OrthoDB" id="5422688at2759"/>
<keyword evidence="1" id="KW-0812">Transmembrane</keyword>
<comment type="caution">
    <text evidence="2">The sequence shown here is derived from an EMBL/GenBank/DDBJ whole genome shotgun (WGS) entry which is preliminary data.</text>
</comment>
<dbReference type="AlphaFoldDB" id="A0A397FXS3"/>
<dbReference type="EMBL" id="NKHU02000412">
    <property type="protein sequence ID" value="RHZ43465.1"/>
    <property type="molecule type" value="Genomic_DNA"/>
</dbReference>
<dbReference type="RefSeq" id="XP_026609816.1">
    <property type="nucleotide sequence ID" value="XM_026755736.1"/>
</dbReference>
<dbReference type="Proteomes" id="UP000215305">
    <property type="component" value="Unassembled WGS sequence"/>
</dbReference>
<accession>A0A397FXS3</accession>
<protein>
    <submittedName>
        <fullName evidence="2">Uncharacterized protein</fullName>
    </submittedName>
</protein>
<organism evidence="2 3">
    <name type="scientific">Aspergillus thermomutatus</name>
    <name type="common">Neosartorya pseudofischeri</name>
    <dbReference type="NCBI Taxonomy" id="41047"/>
    <lineage>
        <taxon>Eukaryota</taxon>
        <taxon>Fungi</taxon>
        <taxon>Dikarya</taxon>
        <taxon>Ascomycota</taxon>
        <taxon>Pezizomycotina</taxon>
        <taxon>Eurotiomycetes</taxon>
        <taxon>Eurotiomycetidae</taxon>
        <taxon>Eurotiales</taxon>
        <taxon>Aspergillaceae</taxon>
        <taxon>Aspergillus</taxon>
        <taxon>Aspergillus subgen. Fumigati</taxon>
    </lineage>
</organism>
<feature type="transmembrane region" description="Helical" evidence="1">
    <location>
        <begin position="122"/>
        <end position="142"/>
    </location>
</feature>
<dbReference type="VEuPathDB" id="FungiDB:CDV56_102117"/>
<feature type="transmembrane region" description="Helical" evidence="1">
    <location>
        <begin position="94"/>
        <end position="116"/>
    </location>
</feature>
<evidence type="ECO:0000256" key="1">
    <source>
        <dbReference type="SAM" id="Phobius"/>
    </source>
</evidence>
<reference evidence="2" key="1">
    <citation type="submission" date="2018-08" db="EMBL/GenBank/DDBJ databases">
        <title>Draft genome sequence of azole-resistant Aspergillus thermomutatus (Neosartorya pseudofischeri) strain HMR AF 39, isolated from a human nasal aspirate.</title>
        <authorList>
            <person name="Parent-Michaud M."/>
            <person name="Dufresne P.J."/>
            <person name="Fournier E."/>
            <person name="Martineau C."/>
            <person name="Moreira S."/>
            <person name="Perkins V."/>
            <person name="De Repentigny L."/>
            <person name="Dufresne S.F."/>
        </authorList>
    </citation>
    <scope>NUCLEOTIDE SEQUENCE [LARGE SCALE GENOMIC DNA]</scope>
    <source>
        <strain evidence="2">HMR AF 39</strain>
    </source>
</reference>
<keyword evidence="3" id="KW-1185">Reference proteome</keyword>
<evidence type="ECO:0000313" key="3">
    <source>
        <dbReference type="Proteomes" id="UP000215305"/>
    </source>
</evidence>
<feature type="transmembrane region" description="Helical" evidence="1">
    <location>
        <begin position="6"/>
        <end position="27"/>
    </location>
</feature>
<keyword evidence="1" id="KW-0472">Membrane</keyword>
<name>A0A397FXS3_ASPTH</name>
<proteinExistence type="predicted"/>
<keyword evidence="1" id="KW-1133">Transmembrane helix</keyword>
<gene>
    <name evidence="2" type="ORF">CDV56_102117</name>
</gene>
<sequence length="288" mass="33161">MVVLSQDWYGLANALAILTSILVRVYILQANRHAIDAAVREEESRPMQKQTKENRDEHDKTLVILPNSKVVTVFLPRKTIKSVFIQNPSPSPSWLYTVIRWIGWAAFGVHVVSLGMTRLASQIYSIILLVLPTALVCSHVGCDDFRSAWLLSRNTDQQVSRPYTCWIGSYLEATVCEWPIDVEFKKDKHGSWQRRQPDEKAPSTSRRQDIYAWLNLSTEEEDSLARWDFLPHPRGHRRWSEDFNSKKKLIQEDPPNVADIVRKQRQVNIEITSAESSLSHDKERGQAV</sequence>